<evidence type="ECO:0000256" key="3">
    <source>
        <dbReference type="ARBA" id="ARBA00022553"/>
    </source>
</evidence>
<evidence type="ECO:0000256" key="2">
    <source>
        <dbReference type="ARBA" id="ARBA00012438"/>
    </source>
</evidence>
<dbReference type="EMBL" id="SMDC01000009">
    <property type="protein sequence ID" value="TCW34738.1"/>
    <property type="molecule type" value="Genomic_DNA"/>
</dbReference>
<dbReference type="Gene3D" id="3.30.450.20">
    <property type="entry name" value="PAS domain"/>
    <property type="match status" value="1"/>
</dbReference>
<keyword evidence="4" id="KW-1133">Transmembrane helix</keyword>
<dbReference type="RefSeq" id="WP_132230235.1">
    <property type="nucleotide sequence ID" value="NZ_NRRH01000015.1"/>
</dbReference>
<dbReference type="InterPro" id="IPR036890">
    <property type="entry name" value="HATPase_C_sf"/>
</dbReference>
<evidence type="ECO:0000313" key="7">
    <source>
        <dbReference type="Proteomes" id="UP000295247"/>
    </source>
</evidence>
<dbReference type="Gene3D" id="1.10.287.130">
    <property type="match status" value="1"/>
</dbReference>
<dbReference type="Gene3D" id="3.30.565.10">
    <property type="entry name" value="Histidine kinase-like ATPase, C-terminal domain"/>
    <property type="match status" value="1"/>
</dbReference>
<dbReference type="PANTHER" id="PTHR43065">
    <property type="entry name" value="SENSOR HISTIDINE KINASE"/>
    <property type="match status" value="1"/>
</dbReference>
<keyword evidence="4" id="KW-0472">Membrane</keyword>
<feature type="transmembrane region" description="Helical" evidence="4">
    <location>
        <begin position="27"/>
        <end position="47"/>
    </location>
</feature>
<dbReference type="Proteomes" id="UP000295247">
    <property type="component" value="Unassembled WGS sequence"/>
</dbReference>
<dbReference type="SMART" id="SM00387">
    <property type="entry name" value="HATPase_c"/>
    <property type="match status" value="1"/>
</dbReference>
<dbReference type="SUPFAM" id="SSF55874">
    <property type="entry name" value="ATPase domain of HSP90 chaperone/DNA topoisomerase II/histidine kinase"/>
    <property type="match status" value="1"/>
</dbReference>
<name>A0A4R4A7D7_MARGR</name>
<protein>
    <recommendedName>
        <fullName evidence="2">histidine kinase</fullName>
        <ecNumber evidence="2">2.7.13.3</ecNumber>
    </recommendedName>
</protein>
<dbReference type="InterPro" id="IPR003661">
    <property type="entry name" value="HisK_dim/P_dom"/>
</dbReference>
<evidence type="ECO:0000256" key="1">
    <source>
        <dbReference type="ARBA" id="ARBA00000085"/>
    </source>
</evidence>
<sequence length="539" mass="58365">MPKHASSHASTAPLDPASYPTWGALRWLLLIRLLLVVGLTLVFSPNAVDPLLASADTELAWSVLLVYTLLVLLSGLSLYGQWPARKQQVYLAILVDIVVFTLLMHAAGGVASGLGILLTVTVAAGALTMEGRLTLLFAALATIAVIAQQGYQALQGQAPAFTQAGLLGILFFAVALISQMLYHRARTAEALAARRQVDLDDLSKLNEFIIQNMATGILVADGERRLRLMNQATRELLGIAHDRHAPGVALGAVSTALATELERLVQPGAHRQAVVSHHGRALRVSVKLLGAHRASGVILYLRDDREATAEAQRIKLAALGTLTASIAHNIRNPLSAISHAAELCAEAPGLAGDEQQLLAIVHRNSARIDEIVSSVLELSRRDRMQRQTLELYDWLRGFVDELTETRQLGPRRLHLHLERDPGTVVADPRHLHQILANLCENALVHGGDGPVTLVLDRDHHTRRPLLEVIDQGPGIAPEVADAIFDPFFTTRHSGTGLGLYIARELAESNAMTLALLPNRPSGCRFRLLFATTTGEDRAD</sequence>
<feature type="transmembrane region" description="Helical" evidence="4">
    <location>
        <begin position="59"/>
        <end position="79"/>
    </location>
</feature>
<reference evidence="6 7" key="1">
    <citation type="submission" date="2019-03" db="EMBL/GenBank/DDBJ databases">
        <title>Genomic Encyclopedia of Type Strains, Phase IV (KMG-IV): sequencing the most valuable type-strain genomes for metagenomic binning, comparative biology and taxonomic classification.</title>
        <authorList>
            <person name="Goeker M."/>
        </authorList>
    </citation>
    <scope>NUCLEOTIDE SEQUENCE [LARGE SCALE GENOMIC DNA]</scope>
    <source>
        <strain evidence="6 7">DSM 203</strain>
    </source>
</reference>
<dbReference type="Pfam" id="PF02518">
    <property type="entry name" value="HATPase_c"/>
    <property type="match status" value="1"/>
</dbReference>
<evidence type="ECO:0000259" key="5">
    <source>
        <dbReference type="PROSITE" id="PS50109"/>
    </source>
</evidence>
<evidence type="ECO:0000256" key="4">
    <source>
        <dbReference type="SAM" id="Phobius"/>
    </source>
</evidence>
<dbReference type="PRINTS" id="PR00344">
    <property type="entry name" value="BCTRLSENSOR"/>
</dbReference>
<keyword evidence="6" id="KW-0418">Kinase</keyword>
<proteinExistence type="predicted"/>
<feature type="domain" description="Histidine kinase" evidence="5">
    <location>
        <begin position="325"/>
        <end position="533"/>
    </location>
</feature>
<feature type="transmembrane region" description="Helical" evidence="4">
    <location>
        <begin position="88"/>
        <end position="104"/>
    </location>
</feature>
<gene>
    <name evidence="6" type="ORF">EDC29_109100</name>
</gene>
<dbReference type="PROSITE" id="PS50109">
    <property type="entry name" value="HIS_KIN"/>
    <property type="match status" value="1"/>
</dbReference>
<organism evidence="6 7">
    <name type="scientific">Marichromatium gracile</name>
    <name type="common">Chromatium gracile</name>
    <dbReference type="NCBI Taxonomy" id="1048"/>
    <lineage>
        <taxon>Bacteria</taxon>
        <taxon>Pseudomonadati</taxon>
        <taxon>Pseudomonadota</taxon>
        <taxon>Gammaproteobacteria</taxon>
        <taxon>Chromatiales</taxon>
        <taxon>Chromatiaceae</taxon>
        <taxon>Marichromatium</taxon>
    </lineage>
</organism>
<accession>A0A4R4A7D7</accession>
<dbReference type="AlphaFoldDB" id="A0A4R4A7D7"/>
<dbReference type="PANTHER" id="PTHR43065:SF52">
    <property type="entry name" value="SENSOR PROTEIN KINASE PILS"/>
    <property type="match status" value="1"/>
</dbReference>
<evidence type="ECO:0000313" key="6">
    <source>
        <dbReference type="EMBL" id="TCW34738.1"/>
    </source>
</evidence>
<keyword evidence="4" id="KW-0812">Transmembrane</keyword>
<dbReference type="InterPro" id="IPR005467">
    <property type="entry name" value="His_kinase_dom"/>
</dbReference>
<dbReference type="GO" id="GO:0000155">
    <property type="term" value="F:phosphorelay sensor kinase activity"/>
    <property type="evidence" value="ECO:0007669"/>
    <property type="project" value="InterPro"/>
</dbReference>
<dbReference type="CDD" id="cd00082">
    <property type="entry name" value="HisKA"/>
    <property type="match status" value="1"/>
</dbReference>
<dbReference type="SMART" id="SM00388">
    <property type="entry name" value="HisKA"/>
    <property type="match status" value="1"/>
</dbReference>
<comment type="caution">
    <text evidence="6">The sequence shown here is derived from an EMBL/GenBank/DDBJ whole genome shotgun (WGS) entry which is preliminary data.</text>
</comment>
<dbReference type="Pfam" id="PF00512">
    <property type="entry name" value="HisKA"/>
    <property type="match status" value="1"/>
</dbReference>
<dbReference type="InterPro" id="IPR003594">
    <property type="entry name" value="HATPase_dom"/>
</dbReference>
<feature type="transmembrane region" description="Helical" evidence="4">
    <location>
        <begin position="135"/>
        <end position="154"/>
    </location>
</feature>
<comment type="catalytic activity">
    <reaction evidence="1">
        <text>ATP + protein L-histidine = ADP + protein N-phospho-L-histidine.</text>
        <dbReference type="EC" id="2.7.13.3"/>
    </reaction>
</comment>
<keyword evidence="3" id="KW-0597">Phosphoprotein</keyword>
<dbReference type="Pfam" id="PF25323">
    <property type="entry name" value="6TM_PilS"/>
    <property type="match status" value="1"/>
</dbReference>
<keyword evidence="6" id="KW-0808">Transferase</keyword>
<dbReference type="InterPro" id="IPR036097">
    <property type="entry name" value="HisK_dim/P_sf"/>
</dbReference>
<feature type="transmembrane region" description="Helical" evidence="4">
    <location>
        <begin position="160"/>
        <end position="182"/>
    </location>
</feature>
<dbReference type="EC" id="2.7.13.3" evidence="2"/>
<dbReference type="SUPFAM" id="SSF47384">
    <property type="entry name" value="Homodimeric domain of signal transducing histidine kinase"/>
    <property type="match status" value="1"/>
</dbReference>
<dbReference type="InterPro" id="IPR004358">
    <property type="entry name" value="Sig_transdc_His_kin-like_C"/>
</dbReference>